<sequence>MLNEIQLAENIQESLYGSSQPRLTLASAPSGFEFCEIVWKGDSTRLELKRRQALARGVLALVVLLRHPGREVPYELLEGLLWRDVETKQQPQNEREQSIAYREKVQPISRGVFSCKISIDEGCRSLDRILTEIKGEYIIKFRKHAAENVQKSINLLIFNIGGDKTIAKALDKQIVRDKNYACFIEPQISKSWDIQVT</sequence>
<keyword evidence="2" id="KW-1185">Reference proteome</keyword>
<organism evidence="1 2">
    <name type="scientific">Rhodovastum atsumiense</name>
    <dbReference type="NCBI Taxonomy" id="504468"/>
    <lineage>
        <taxon>Bacteria</taxon>
        <taxon>Pseudomonadati</taxon>
        <taxon>Pseudomonadota</taxon>
        <taxon>Alphaproteobacteria</taxon>
        <taxon>Acetobacterales</taxon>
        <taxon>Acetobacteraceae</taxon>
        <taxon>Rhodovastum</taxon>
    </lineage>
</organism>
<name>A0A5M6IMM0_9PROT</name>
<reference evidence="1 2" key="1">
    <citation type="submission" date="2019-09" db="EMBL/GenBank/DDBJ databases">
        <title>Genome sequence of Rhodovastum atsumiense, a diverse member of the Acetobacteraceae family of non-sulfur purple photosynthetic bacteria.</title>
        <authorList>
            <person name="Meyer T."/>
            <person name="Kyndt J."/>
        </authorList>
    </citation>
    <scope>NUCLEOTIDE SEQUENCE [LARGE SCALE GENOMIC DNA]</scope>
    <source>
        <strain evidence="1 2">DSM 21279</strain>
    </source>
</reference>
<comment type="caution">
    <text evidence="1">The sequence shown here is derived from an EMBL/GenBank/DDBJ whole genome shotgun (WGS) entry which is preliminary data.</text>
</comment>
<evidence type="ECO:0000313" key="2">
    <source>
        <dbReference type="Proteomes" id="UP000325255"/>
    </source>
</evidence>
<dbReference type="Proteomes" id="UP000325255">
    <property type="component" value="Unassembled WGS sequence"/>
</dbReference>
<evidence type="ECO:0000313" key="1">
    <source>
        <dbReference type="EMBL" id="KAA5609099.1"/>
    </source>
</evidence>
<gene>
    <name evidence="1" type="ORF">F1189_25670</name>
</gene>
<protein>
    <submittedName>
        <fullName evidence="1">Uncharacterized protein</fullName>
    </submittedName>
</protein>
<dbReference type="AlphaFoldDB" id="A0A5M6IMM0"/>
<dbReference type="RefSeq" id="WP_150044241.1">
    <property type="nucleotide sequence ID" value="NZ_OW485601.1"/>
</dbReference>
<accession>A0A5M6IMM0</accession>
<dbReference type="EMBL" id="VWPK01000059">
    <property type="protein sequence ID" value="KAA5609099.1"/>
    <property type="molecule type" value="Genomic_DNA"/>
</dbReference>
<proteinExistence type="predicted"/>